<proteinExistence type="predicted"/>
<dbReference type="AlphaFoldDB" id="A0A4Y2ANQ9"/>
<dbReference type="GO" id="GO:0003676">
    <property type="term" value="F:nucleic acid binding"/>
    <property type="evidence" value="ECO:0007669"/>
    <property type="project" value="InterPro"/>
</dbReference>
<name>A0A4Y2ANQ9_ARAVE</name>
<accession>A0A4Y2ANQ9</accession>
<gene>
    <name evidence="2" type="ORF">AVEN_143719_1</name>
</gene>
<dbReference type="PANTHER" id="PTHR46888:SF1">
    <property type="entry name" value="RIBONUCLEASE H"/>
    <property type="match status" value="1"/>
</dbReference>
<dbReference type="OrthoDB" id="6362792at2759"/>
<organism evidence="2 3">
    <name type="scientific">Araneus ventricosus</name>
    <name type="common">Orbweaver spider</name>
    <name type="synonym">Epeira ventricosa</name>
    <dbReference type="NCBI Taxonomy" id="182803"/>
    <lineage>
        <taxon>Eukaryota</taxon>
        <taxon>Metazoa</taxon>
        <taxon>Ecdysozoa</taxon>
        <taxon>Arthropoda</taxon>
        <taxon>Chelicerata</taxon>
        <taxon>Arachnida</taxon>
        <taxon>Araneae</taxon>
        <taxon>Araneomorphae</taxon>
        <taxon>Entelegynae</taxon>
        <taxon>Araneoidea</taxon>
        <taxon>Araneidae</taxon>
        <taxon>Araneus</taxon>
    </lineage>
</organism>
<keyword evidence="3" id="KW-1185">Reference proteome</keyword>
<protein>
    <submittedName>
        <fullName evidence="2">Uncharacterized protein</fullName>
    </submittedName>
</protein>
<comment type="caution">
    <text evidence="2">The sequence shown here is derived from an EMBL/GenBank/DDBJ whole genome shotgun (WGS) entry which is preliminary data.</text>
</comment>
<evidence type="ECO:0000313" key="3">
    <source>
        <dbReference type="Proteomes" id="UP000499080"/>
    </source>
</evidence>
<evidence type="ECO:0000313" key="2">
    <source>
        <dbReference type="EMBL" id="GBL81443.1"/>
    </source>
</evidence>
<dbReference type="Proteomes" id="UP000499080">
    <property type="component" value="Unassembled WGS sequence"/>
</dbReference>
<feature type="compositionally biased region" description="Basic and acidic residues" evidence="1">
    <location>
        <begin position="193"/>
        <end position="221"/>
    </location>
</feature>
<dbReference type="PANTHER" id="PTHR46888">
    <property type="entry name" value="ZINC KNUCKLE DOMAINCONTAINING PROTEIN-RELATED"/>
    <property type="match status" value="1"/>
</dbReference>
<dbReference type="InterPro" id="IPR036397">
    <property type="entry name" value="RNaseH_sf"/>
</dbReference>
<dbReference type="EMBL" id="BGPR01000025">
    <property type="protein sequence ID" value="GBL81443.1"/>
    <property type="molecule type" value="Genomic_DNA"/>
</dbReference>
<reference evidence="2 3" key="1">
    <citation type="journal article" date="2019" name="Sci. Rep.">
        <title>Orb-weaving spider Araneus ventricosus genome elucidates the spidroin gene catalogue.</title>
        <authorList>
            <person name="Kono N."/>
            <person name="Nakamura H."/>
            <person name="Ohtoshi R."/>
            <person name="Moran D.A.P."/>
            <person name="Shinohara A."/>
            <person name="Yoshida Y."/>
            <person name="Fujiwara M."/>
            <person name="Mori M."/>
            <person name="Tomita M."/>
            <person name="Arakawa K."/>
        </authorList>
    </citation>
    <scope>NUCLEOTIDE SEQUENCE [LARGE SCALE GENOMIC DNA]</scope>
</reference>
<dbReference type="SUPFAM" id="SSF47353">
    <property type="entry name" value="Retrovirus capsid dimerization domain-like"/>
    <property type="match status" value="1"/>
</dbReference>
<sequence length="344" mass="40712">MVSLGSTRRERSRSRREIKNLMQKFDAQMTDISLYLTLLERQAREAGIEEQEWVPHLISLLLLELAQIIIKEPEEKMRDYVSIKEVLLNRFKMKPETFRLKFTQHQKKPGALWKEMVFELRNYLEGWLDGLEVKDLKSLKDLMIVDQLKRRVSSDIKDHFLEEWGNLVDPLELSGKLDQYESVMNSRKTNHVRMPERKPIEKVRPSSPKKDNASKSAEKSEQQIWKNSTPKERFYRATKRILKVLCLESGNDWEKNLLATLLVLRTITQETTGFSPAELVHRKNLRTPEALLYEDWFKPQEADSTVSEYVFELINRMRCQELAVEKMTEVQAKRKVWYDKNVKA</sequence>
<evidence type="ECO:0000256" key="1">
    <source>
        <dbReference type="SAM" id="MobiDB-lite"/>
    </source>
</evidence>
<feature type="region of interest" description="Disordered" evidence="1">
    <location>
        <begin position="187"/>
        <end position="225"/>
    </location>
</feature>
<dbReference type="Gene3D" id="3.30.420.10">
    <property type="entry name" value="Ribonuclease H-like superfamily/Ribonuclease H"/>
    <property type="match status" value="1"/>
</dbReference>